<dbReference type="Pfam" id="PF07589">
    <property type="entry name" value="PEP-CTERM"/>
    <property type="match status" value="1"/>
</dbReference>
<dbReference type="AlphaFoldDB" id="A0A1F2PCN8"/>
<dbReference type="EMBL" id="LYOS01000001">
    <property type="protein sequence ID" value="OFV68406.1"/>
    <property type="molecule type" value="Genomic_DNA"/>
</dbReference>
<dbReference type="NCBIfam" id="TIGR02595">
    <property type="entry name" value="PEP_CTERM"/>
    <property type="match status" value="1"/>
</dbReference>
<dbReference type="InterPro" id="IPR013424">
    <property type="entry name" value="Ice-binding_C"/>
</dbReference>
<keyword evidence="4" id="KW-1185">Reference proteome</keyword>
<accession>A0A1F2PCN8</accession>
<keyword evidence="1" id="KW-0812">Transmembrane</keyword>
<protein>
    <submittedName>
        <fullName evidence="3">PEP-CTERM bacterial domain protein</fullName>
    </submittedName>
</protein>
<evidence type="ECO:0000313" key="3">
    <source>
        <dbReference type="EMBL" id="OFV68406.1"/>
    </source>
</evidence>
<evidence type="ECO:0000256" key="1">
    <source>
        <dbReference type="SAM" id="Phobius"/>
    </source>
</evidence>
<organism evidence="3 4">
    <name type="scientific">Candidatus Syntropharchaeum caldarium</name>
    <dbReference type="NCBI Taxonomy" id="1838285"/>
    <lineage>
        <taxon>Archaea</taxon>
        <taxon>Methanobacteriati</taxon>
        <taxon>Methanobacteriota</taxon>
        <taxon>Stenosarchaea group</taxon>
        <taxon>Methanomicrobia</taxon>
        <taxon>Methanosarcinales</taxon>
        <taxon>ANME-2 cluster</taxon>
        <taxon>Candidatus Syntropharchaeum</taxon>
    </lineage>
</organism>
<evidence type="ECO:0000259" key="2">
    <source>
        <dbReference type="Pfam" id="PF07589"/>
    </source>
</evidence>
<keyword evidence="1" id="KW-0472">Membrane</keyword>
<name>A0A1F2PCN8_9EURY</name>
<gene>
    <name evidence="3" type="ORF">SCAL_000082</name>
</gene>
<evidence type="ECO:0000313" key="4">
    <source>
        <dbReference type="Proteomes" id="UP000186940"/>
    </source>
</evidence>
<dbReference type="STRING" id="1838285.SCAL_000082"/>
<dbReference type="Proteomes" id="UP000186940">
    <property type="component" value="Unassembled WGS sequence"/>
</dbReference>
<sequence>MVLVGVLLMMVVTPVVVGVTSTDTVNKVKPGNHQPYIILLMKQGGGDFIRLLPDKSYTVVPDVPLRFKAIYVWKVGLLDNEKRQTVLTEGEEKAVIKAIQKGIESKDQMLGSSVFPKRWKVNITENDGTEVELGSGYGWELKWNLVEVNGNLYLVAWTPPGVVDLYTPSQDKSPFDVAAIWNKWCWGSSILTIEGIVVVPEPTTLALTALGMLGVLGFVRRRREA</sequence>
<feature type="transmembrane region" description="Helical" evidence="1">
    <location>
        <begin position="202"/>
        <end position="219"/>
    </location>
</feature>
<comment type="caution">
    <text evidence="3">The sequence shown here is derived from an EMBL/GenBank/DDBJ whole genome shotgun (WGS) entry which is preliminary data.</text>
</comment>
<proteinExistence type="predicted"/>
<keyword evidence="1" id="KW-1133">Transmembrane helix</keyword>
<feature type="domain" description="Ice-binding protein C-terminal" evidence="2">
    <location>
        <begin position="199"/>
        <end position="223"/>
    </location>
</feature>
<reference evidence="3" key="1">
    <citation type="submission" date="2016-05" db="EMBL/GenBank/DDBJ databases">
        <title>Microbial consortia oxidize butane by reversing methanogenesis.</title>
        <authorList>
            <person name="Laso-Perez R."/>
            <person name="Richter M."/>
            <person name="Wegener G."/>
            <person name="Musat F."/>
        </authorList>
    </citation>
    <scope>NUCLEOTIDE SEQUENCE [LARGE SCALE GENOMIC DNA]</scope>
    <source>
        <strain evidence="3">BOX2</strain>
    </source>
</reference>